<dbReference type="FunFam" id="3.20.20.10:FF:000003">
    <property type="entry name" value="Diaminopimelate decarboxylase"/>
    <property type="match status" value="1"/>
</dbReference>
<evidence type="ECO:0000313" key="8">
    <source>
        <dbReference type="Proteomes" id="UP000182062"/>
    </source>
</evidence>
<protein>
    <submittedName>
        <fullName evidence="7">Diaminopimelate decarboxylase</fullName>
    </submittedName>
</protein>
<keyword evidence="8" id="KW-1185">Reference proteome</keyword>
<keyword evidence="3 5" id="KW-0663">Pyridoxal phosphate</keyword>
<keyword evidence="4" id="KW-0456">Lyase</keyword>
<dbReference type="SUPFAM" id="SSF50621">
    <property type="entry name" value="Alanine racemase C-terminal domain-like"/>
    <property type="match status" value="1"/>
</dbReference>
<dbReference type="EMBL" id="MINN01000117">
    <property type="protein sequence ID" value="OIU69828.1"/>
    <property type="molecule type" value="Genomic_DNA"/>
</dbReference>
<dbReference type="PANTHER" id="PTHR43727:SF2">
    <property type="entry name" value="GROUP IV DECARBOXYLASE"/>
    <property type="match status" value="1"/>
</dbReference>
<evidence type="ECO:0000256" key="4">
    <source>
        <dbReference type="ARBA" id="ARBA00023239"/>
    </source>
</evidence>
<dbReference type="PANTHER" id="PTHR43727">
    <property type="entry name" value="DIAMINOPIMELATE DECARBOXYLASE"/>
    <property type="match status" value="1"/>
</dbReference>
<feature type="modified residue" description="N6-(pyridoxal phosphate)lysine" evidence="5">
    <location>
        <position position="50"/>
    </location>
</feature>
<dbReference type="InterPro" id="IPR022657">
    <property type="entry name" value="De-COase2_CS"/>
</dbReference>
<gene>
    <name evidence="7" type="ORF">BHE18_02655</name>
</gene>
<dbReference type="PROSITE" id="PS00879">
    <property type="entry name" value="ODR_DC_2_2"/>
    <property type="match status" value="1"/>
</dbReference>
<dbReference type="PRINTS" id="PR01179">
    <property type="entry name" value="ODADCRBXLASE"/>
</dbReference>
<organism evidence="7 8">
    <name type="scientific">Rossellomorea aquimaris</name>
    <dbReference type="NCBI Taxonomy" id="189382"/>
    <lineage>
        <taxon>Bacteria</taxon>
        <taxon>Bacillati</taxon>
        <taxon>Bacillota</taxon>
        <taxon>Bacilli</taxon>
        <taxon>Bacillales</taxon>
        <taxon>Bacillaceae</taxon>
        <taxon>Rossellomorea</taxon>
    </lineage>
</organism>
<dbReference type="PRINTS" id="PR01181">
    <property type="entry name" value="DAPDCRBXLASE"/>
</dbReference>
<evidence type="ECO:0000256" key="5">
    <source>
        <dbReference type="PIRSR" id="PIRSR600183-50"/>
    </source>
</evidence>
<dbReference type="InterPro" id="IPR022644">
    <property type="entry name" value="De-COase2_N"/>
</dbReference>
<feature type="active site" description="Proton donor" evidence="5">
    <location>
        <position position="345"/>
    </location>
</feature>
<evidence type="ECO:0000259" key="6">
    <source>
        <dbReference type="Pfam" id="PF02784"/>
    </source>
</evidence>
<dbReference type="SUPFAM" id="SSF51419">
    <property type="entry name" value="PLP-binding barrel"/>
    <property type="match status" value="1"/>
</dbReference>
<dbReference type="AlphaFoldDB" id="A0A1J6VZP6"/>
<evidence type="ECO:0000256" key="2">
    <source>
        <dbReference type="ARBA" id="ARBA00022793"/>
    </source>
</evidence>
<dbReference type="InterPro" id="IPR029066">
    <property type="entry name" value="PLP-binding_barrel"/>
</dbReference>
<dbReference type="Pfam" id="PF02784">
    <property type="entry name" value="Orn_Arg_deC_N"/>
    <property type="match status" value="1"/>
</dbReference>
<dbReference type="Gene3D" id="3.20.20.10">
    <property type="entry name" value="Alanine racemase"/>
    <property type="match status" value="1"/>
</dbReference>
<dbReference type="OrthoDB" id="9802241at2"/>
<dbReference type="GO" id="GO:0008836">
    <property type="term" value="F:diaminopimelate decarboxylase activity"/>
    <property type="evidence" value="ECO:0007669"/>
    <property type="project" value="InterPro"/>
</dbReference>
<dbReference type="CDD" id="cd06839">
    <property type="entry name" value="PLPDE_III_Btrk_like"/>
    <property type="match status" value="1"/>
</dbReference>
<keyword evidence="2" id="KW-0210">Decarboxylase</keyword>
<evidence type="ECO:0000256" key="1">
    <source>
        <dbReference type="ARBA" id="ARBA00001933"/>
    </source>
</evidence>
<name>A0A1J6VZP6_9BACI</name>
<proteinExistence type="predicted"/>
<evidence type="ECO:0000256" key="3">
    <source>
        <dbReference type="ARBA" id="ARBA00022898"/>
    </source>
</evidence>
<comment type="caution">
    <text evidence="7">The sequence shown here is derived from an EMBL/GenBank/DDBJ whole genome shotgun (WGS) entry which is preliminary data.</text>
</comment>
<evidence type="ECO:0000313" key="7">
    <source>
        <dbReference type="EMBL" id="OIU69828.1"/>
    </source>
</evidence>
<dbReference type="InterPro" id="IPR009006">
    <property type="entry name" value="Ala_racemase/Decarboxylase_C"/>
</dbReference>
<feature type="domain" description="Orn/DAP/Arg decarboxylase 2 N-terminal" evidence="6">
    <location>
        <begin position="29"/>
        <end position="277"/>
    </location>
</feature>
<comment type="cofactor">
    <cofactor evidence="1 5">
        <name>pyridoxal 5'-phosphate</name>
        <dbReference type="ChEBI" id="CHEBI:597326"/>
    </cofactor>
</comment>
<dbReference type="GO" id="GO:0009089">
    <property type="term" value="P:lysine biosynthetic process via diaminopimelate"/>
    <property type="evidence" value="ECO:0007669"/>
    <property type="project" value="InterPro"/>
</dbReference>
<dbReference type="InterPro" id="IPR000183">
    <property type="entry name" value="Orn/DAP/Arg_de-COase"/>
</dbReference>
<dbReference type="RefSeq" id="WP_071619932.1">
    <property type="nucleotide sequence ID" value="NZ_MINN01000117.1"/>
</dbReference>
<dbReference type="Proteomes" id="UP000182062">
    <property type="component" value="Unassembled WGS sequence"/>
</dbReference>
<dbReference type="InterPro" id="IPR002986">
    <property type="entry name" value="DAP_deCOOHase_LysA"/>
</dbReference>
<dbReference type="Gene3D" id="2.40.37.10">
    <property type="entry name" value="Lyase, Ornithine Decarboxylase, Chain A, domain 1"/>
    <property type="match status" value="1"/>
</dbReference>
<sequence length="430" mass="48353">MILDQHINFEQIAQKYGTPLYLYSGEVLEENYDELRNKLHPSLELFFSLKSNPNISIYSFLKNLGARAEVSSLAELSTVLKCNTNPEDIIFLGPGKKREEIERCINEGIYAIVCESFQELELINTIAGELNKKVNIALRINPSFTVKGSKLTMGGKSTQFGIDDEILMNKSEAYFSQFTHVTIIGFHTYMGTRILDENVVFENTRKILSNVEELSRKLNIELKMVDIGGGLGVPYFDKETEINIERLTEMMNPLISDFREKHPATRLMMELGRYLTAKSGIYITKALYTKRSRDENFIVADGGTNHHMAAVGIGSFVKRNFPITLLTNKDGNTERMTYNISGPLCTPNDTVAKKLELPLVSQGDLIGILNSGAYGPTASPTGFLSHGFPAEVLTYQGDQYLIRQRDDTEVILERQCLHEVNMPEPAGVRR</sequence>
<accession>A0A1J6VZP6</accession>
<reference evidence="7 8" key="1">
    <citation type="submission" date="2016-09" db="EMBL/GenBank/DDBJ databases">
        <title>Bacillus aquimaris SAMM genome sequence reveals colonization and biosurfactant production capacities.</title>
        <authorList>
            <person name="Waghmode S.R."/>
            <person name="Suryavanshi M.V."/>
        </authorList>
    </citation>
    <scope>NUCLEOTIDE SEQUENCE [LARGE SCALE GENOMIC DNA]</scope>
    <source>
        <strain evidence="7 8">SAMM</strain>
    </source>
</reference>